<dbReference type="STRING" id="69332.A0A388LIG6"/>
<dbReference type="OrthoDB" id="1881997at2759"/>
<evidence type="ECO:0000256" key="7">
    <source>
        <dbReference type="SAM" id="SignalP"/>
    </source>
</evidence>
<name>A0A388LIG6_CHABU</name>
<evidence type="ECO:0000256" key="6">
    <source>
        <dbReference type="SAM" id="Phobius"/>
    </source>
</evidence>
<protein>
    <recommendedName>
        <fullName evidence="10">Tetraspanin</fullName>
    </recommendedName>
</protein>
<evidence type="ECO:0000256" key="3">
    <source>
        <dbReference type="ARBA" id="ARBA00022692"/>
    </source>
</evidence>
<gene>
    <name evidence="8" type="ORF">CBR_g34214</name>
</gene>
<evidence type="ECO:0008006" key="10">
    <source>
        <dbReference type="Google" id="ProtNLM"/>
    </source>
</evidence>
<feature type="transmembrane region" description="Helical" evidence="6">
    <location>
        <begin position="201"/>
        <end position="221"/>
    </location>
</feature>
<accession>A0A388LIG6</accession>
<evidence type="ECO:0000256" key="1">
    <source>
        <dbReference type="ARBA" id="ARBA00004370"/>
    </source>
</evidence>
<keyword evidence="5 6" id="KW-0472">Membrane</keyword>
<organism evidence="8 9">
    <name type="scientific">Chara braunii</name>
    <name type="common">Braun's stonewort</name>
    <dbReference type="NCBI Taxonomy" id="69332"/>
    <lineage>
        <taxon>Eukaryota</taxon>
        <taxon>Viridiplantae</taxon>
        <taxon>Streptophyta</taxon>
        <taxon>Charophyceae</taxon>
        <taxon>Charales</taxon>
        <taxon>Characeae</taxon>
        <taxon>Chara</taxon>
    </lineage>
</organism>
<dbReference type="PANTHER" id="PTHR32191">
    <property type="entry name" value="TETRASPANIN-8-RELATED"/>
    <property type="match status" value="1"/>
</dbReference>
<comment type="similarity">
    <text evidence="2">Belongs to the tetraspanin (TM4SF) family.</text>
</comment>
<proteinExistence type="inferred from homology"/>
<evidence type="ECO:0000256" key="2">
    <source>
        <dbReference type="ARBA" id="ARBA00006840"/>
    </source>
</evidence>
<dbReference type="AlphaFoldDB" id="A0A388LIG6"/>
<dbReference type="Gramene" id="GBG82033">
    <property type="protein sequence ID" value="GBG82033"/>
    <property type="gene ID" value="CBR_g34214"/>
</dbReference>
<evidence type="ECO:0000256" key="5">
    <source>
        <dbReference type="ARBA" id="ARBA00023136"/>
    </source>
</evidence>
<dbReference type="GO" id="GO:0016020">
    <property type="term" value="C:membrane"/>
    <property type="evidence" value="ECO:0007669"/>
    <property type="project" value="UniProtKB-SubCell"/>
</dbReference>
<reference evidence="8 9" key="1">
    <citation type="journal article" date="2018" name="Cell">
        <title>The Chara Genome: Secondary Complexity and Implications for Plant Terrestrialization.</title>
        <authorList>
            <person name="Nishiyama T."/>
            <person name="Sakayama H."/>
            <person name="Vries J.D."/>
            <person name="Buschmann H."/>
            <person name="Saint-Marcoux D."/>
            <person name="Ullrich K.K."/>
            <person name="Haas F.B."/>
            <person name="Vanderstraeten L."/>
            <person name="Becker D."/>
            <person name="Lang D."/>
            <person name="Vosolsobe S."/>
            <person name="Rombauts S."/>
            <person name="Wilhelmsson P.K.I."/>
            <person name="Janitza P."/>
            <person name="Kern R."/>
            <person name="Heyl A."/>
            <person name="Rumpler F."/>
            <person name="Villalobos L.I.A.C."/>
            <person name="Clay J.M."/>
            <person name="Skokan R."/>
            <person name="Toyoda A."/>
            <person name="Suzuki Y."/>
            <person name="Kagoshima H."/>
            <person name="Schijlen E."/>
            <person name="Tajeshwar N."/>
            <person name="Catarino B."/>
            <person name="Hetherington A.J."/>
            <person name="Saltykova A."/>
            <person name="Bonnot C."/>
            <person name="Breuninger H."/>
            <person name="Symeonidi A."/>
            <person name="Radhakrishnan G.V."/>
            <person name="Van Nieuwerburgh F."/>
            <person name="Deforce D."/>
            <person name="Chang C."/>
            <person name="Karol K.G."/>
            <person name="Hedrich R."/>
            <person name="Ulvskov P."/>
            <person name="Glockner G."/>
            <person name="Delwiche C.F."/>
            <person name="Petrasek J."/>
            <person name="Van de Peer Y."/>
            <person name="Friml J."/>
            <person name="Beilby M."/>
            <person name="Dolan L."/>
            <person name="Kohara Y."/>
            <person name="Sugano S."/>
            <person name="Fujiyama A."/>
            <person name="Delaux P.-M."/>
            <person name="Quint M."/>
            <person name="TheiBen G."/>
            <person name="Hagemann M."/>
            <person name="Harholt J."/>
            <person name="Dunand C."/>
            <person name="Zachgo S."/>
            <person name="Langdale J."/>
            <person name="Maumus F."/>
            <person name="Straeten D.V.D."/>
            <person name="Gould S.B."/>
            <person name="Rensing S.A."/>
        </authorList>
    </citation>
    <scope>NUCLEOTIDE SEQUENCE [LARGE SCALE GENOMIC DNA]</scope>
    <source>
        <strain evidence="8 9">S276</strain>
    </source>
</reference>
<dbReference type="InterPro" id="IPR044991">
    <property type="entry name" value="TET_plant"/>
</dbReference>
<evidence type="ECO:0000313" key="8">
    <source>
        <dbReference type="EMBL" id="GBG82033.1"/>
    </source>
</evidence>
<dbReference type="GO" id="GO:0009734">
    <property type="term" value="P:auxin-activated signaling pathway"/>
    <property type="evidence" value="ECO:0007669"/>
    <property type="project" value="InterPro"/>
</dbReference>
<sequence length="238" mass="26432">MLTGIVLCLNSLLAVALAQWNSENTGKSKGRHLFCMHLIVFTLSILLLLSFTVFAFHVSEEGASESDWLQERYRANATWGKIRGCLWFTRGVCKRFMKHPGNFSEYESTTLADLDDDFKLTAMEASCCKPPAGCGFARTPDTATFIRMSNMSTASQASDATMLTEEDCGLFKNSANARCFDCLSCKAEFLHTVKRQWRRSAVMCVSFSTILLICLVSILGASKRGDGLFLREIPTQSP</sequence>
<feature type="transmembrane region" description="Helical" evidence="6">
    <location>
        <begin position="34"/>
        <end position="56"/>
    </location>
</feature>
<comment type="caution">
    <text evidence="8">The sequence shown here is derived from an EMBL/GenBank/DDBJ whole genome shotgun (WGS) entry which is preliminary data.</text>
</comment>
<evidence type="ECO:0000313" key="9">
    <source>
        <dbReference type="Proteomes" id="UP000265515"/>
    </source>
</evidence>
<keyword evidence="9" id="KW-1185">Reference proteome</keyword>
<comment type="subcellular location">
    <subcellularLocation>
        <location evidence="1">Membrane</location>
    </subcellularLocation>
</comment>
<keyword evidence="7" id="KW-0732">Signal</keyword>
<evidence type="ECO:0000256" key="4">
    <source>
        <dbReference type="ARBA" id="ARBA00022989"/>
    </source>
</evidence>
<feature type="signal peptide" evidence="7">
    <location>
        <begin position="1"/>
        <end position="18"/>
    </location>
</feature>
<keyword evidence="3 6" id="KW-0812">Transmembrane</keyword>
<keyword evidence="4 6" id="KW-1133">Transmembrane helix</keyword>
<dbReference type="OMA" id="QWNSENT"/>
<dbReference type="EMBL" id="BFEA01000394">
    <property type="protein sequence ID" value="GBG82033.1"/>
    <property type="molecule type" value="Genomic_DNA"/>
</dbReference>
<dbReference type="Proteomes" id="UP000265515">
    <property type="component" value="Unassembled WGS sequence"/>
</dbReference>
<feature type="chain" id="PRO_5017467160" description="Tetraspanin" evidence="7">
    <location>
        <begin position="19"/>
        <end position="238"/>
    </location>
</feature>